<accession>A0A3B1AD03</accession>
<gene>
    <name evidence="2" type="ORF">MNBD_GAMMA17-383</name>
</gene>
<proteinExistence type="predicted"/>
<name>A0A3B1AD03_9ZZZZ</name>
<evidence type="ECO:0000256" key="1">
    <source>
        <dbReference type="SAM" id="Phobius"/>
    </source>
</evidence>
<organism evidence="2">
    <name type="scientific">hydrothermal vent metagenome</name>
    <dbReference type="NCBI Taxonomy" id="652676"/>
    <lineage>
        <taxon>unclassified sequences</taxon>
        <taxon>metagenomes</taxon>
        <taxon>ecological metagenomes</taxon>
    </lineage>
</organism>
<reference evidence="2" key="1">
    <citation type="submission" date="2018-06" db="EMBL/GenBank/DDBJ databases">
        <authorList>
            <person name="Zhirakovskaya E."/>
        </authorList>
    </citation>
    <scope>NUCLEOTIDE SEQUENCE</scope>
</reference>
<protein>
    <submittedName>
        <fullName evidence="2">Uncharacterized protein</fullName>
    </submittedName>
</protein>
<keyword evidence="1" id="KW-0812">Transmembrane</keyword>
<dbReference type="EMBL" id="UOFQ01000205">
    <property type="protein sequence ID" value="VAW90536.1"/>
    <property type="molecule type" value="Genomic_DNA"/>
</dbReference>
<feature type="transmembrane region" description="Helical" evidence="1">
    <location>
        <begin position="93"/>
        <end position="113"/>
    </location>
</feature>
<keyword evidence="1" id="KW-0472">Membrane</keyword>
<dbReference type="AlphaFoldDB" id="A0A3B1AD03"/>
<evidence type="ECO:0000313" key="2">
    <source>
        <dbReference type="EMBL" id="VAW90536.1"/>
    </source>
</evidence>
<keyword evidence="1" id="KW-1133">Transmembrane helix</keyword>
<feature type="transmembrane region" description="Helical" evidence="1">
    <location>
        <begin position="59"/>
        <end position="81"/>
    </location>
</feature>
<sequence>MSNDSSKKETLEPIKEAEWGKIENDQMGYGSEEERYARRGLEDWEMVEKMETSEHRIPYWFFALFGVLLLVAVGLTFPFWGVRPGYERSWFDWGIPIGVAWCVVMAGIIYYMVDYRHRDSDAKADQARKEAELDSLLRNDKKDL</sequence>